<feature type="non-terminal residue" evidence="4">
    <location>
        <position position="1"/>
    </location>
</feature>
<evidence type="ECO:0000313" key="5">
    <source>
        <dbReference type="Proteomes" id="UP000054279"/>
    </source>
</evidence>
<dbReference type="PANTHER" id="PTHR33365:SF11">
    <property type="entry name" value="TAT PATHWAY SIGNAL SEQUENCE"/>
    <property type="match status" value="1"/>
</dbReference>
<dbReference type="OrthoDB" id="3687641at2759"/>
<evidence type="ECO:0000256" key="2">
    <source>
        <dbReference type="ARBA" id="ARBA00023002"/>
    </source>
</evidence>
<evidence type="ECO:0000256" key="3">
    <source>
        <dbReference type="ARBA" id="ARBA00035112"/>
    </source>
</evidence>
<evidence type="ECO:0000256" key="1">
    <source>
        <dbReference type="ARBA" id="ARBA00004685"/>
    </source>
</evidence>
<dbReference type="InterPro" id="IPR021765">
    <property type="entry name" value="UstYa-like"/>
</dbReference>
<dbReference type="GO" id="GO:0043386">
    <property type="term" value="P:mycotoxin biosynthetic process"/>
    <property type="evidence" value="ECO:0007669"/>
    <property type="project" value="InterPro"/>
</dbReference>
<reference evidence="4 5" key="1">
    <citation type="submission" date="2014-06" db="EMBL/GenBank/DDBJ databases">
        <title>Evolutionary Origins and Diversification of the Mycorrhizal Mutualists.</title>
        <authorList>
            <consortium name="DOE Joint Genome Institute"/>
            <consortium name="Mycorrhizal Genomics Consortium"/>
            <person name="Kohler A."/>
            <person name="Kuo A."/>
            <person name="Nagy L.G."/>
            <person name="Floudas D."/>
            <person name="Copeland A."/>
            <person name="Barry K.W."/>
            <person name="Cichocki N."/>
            <person name="Veneault-Fourrey C."/>
            <person name="LaButti K."/>
            <person name="Lindquist E.A."/>
            <person name="Lipzen A."/>
            <person name="Lundell T."/>
            <person name="Morin E."/>
            <person name="Murat C."/>
            <person name="Riley R."/>
            <person name="Ohm R."/>
            <person name="Sun H."/>
            <person name="Tunlid A."/>
            <person name="Henrissat B."/>
            <person name="Grigoriev I.V."/>
            <person name="Hibbett D.S."/>
            <person name="Martin F."/>
        </authorList>
    </citation>
    <scope>NUCLEOTIDE SEQUENCE [LARGE SCALE GENOMIC DNA]</scope>
    <source>
        <strain evidence="4 5">SS14</strain>
    </source>
</reference>
<dbReference type="EMBL" id="KN837268">
    <property type="protein sequence ID" value="KIJ30116.1"/>
    <property type="molecule type" value="Genomic_DNA"/>
</dbReference>
<dbReference type="PANTHER" id="PTHR33365">
    <property type="entry name" value="YALI0B05434P"/>
    <property type="match status" value="1"/>
</dbReference>
<comment type="pathway">
    <text evidence="1">Mycotoxin biosynthesis.</text>
</comment>
<protein>
    <submittedName>
        <fullName evidence="4">Unplaced genomic scaffold SPHSTscaffold_193, whole genome shotgun sequence</fullName>
    </submittedName>
</protein>
<keyword evidence="2" id="KW-0560">Oxidoreductase</keyword>
<dbReference type="Proteomes" id="UP000054279">
    <property type="component" value="Unassembled WGS sequence"/>
</dbReference>
<evidence type="ECO:0000313" key="4">
    <source>
        <dbReference type="EMBL" id="KIJ30116.1"/>
    </source>
</evidence>
<organism evidence="4 5">
    <name type="scientific">Sphaerobolus stellatus (strain SS14)</name>
    <dbReference type="NCBI Taxonomy" id="990650"/>
    <lineage>
        <taxon>Eukaryota</taxon>
        <taxon>Fungi</taxon>
        <taxon>Dikarya</taxon>
        <taxon>Basidiomycota</taxon>
        <taxon>Agaricomycotina</taxon>
        <taxon>Agaricomycetes</taxon>
        <taxon>Phallomycetidae</taxon>
        <taxon>Geastrales</taxon>
        <taxon>Sphaerobolaceae</taxon>
        <taxon>Sphaerobolus</taxon>
    </lineage>
</organism>
<dbReference type="HOGENOM" id="CLU_042941_8_3_1"/>
<dbReference type="AlphaFoldDB" id="A0A0C9UXL2"/>
<comment type="similarity">
    <text evidence="3">Belongs to the ustYa family.</text>
</comment>
<accession>A0A0C9UXL2</accession>
<feature type="non-terminal residue" evidence="4">
    <location>
        <position position="170"/>
    </location>
</feature>
<dbReference type="GO" id="GO:0016491">
    <property type="term" value="F:oxidoreductase activity"/>
    <property type="evidence" value="ECO:0007669"/>
    <property type="project" value="UniProtKB-KW"/>
</dbReference>
<keyword evidence="5" id="KW-1185">Reference proteome</keyword>
<name>A0A0C9UXL2_SPHS4</name>
<gene>
    <name evidence="4" type="ORF">M422DRAFT_96479</name>
</gene>
<proteinExistence type="inferred from homology"/>
<dbReference type="Pfam" id="PF11807">
    <property type="entry name" value="UstYa"/>
    <property type="match status" value="1"/>
</dbReference>
<sequence length="170" mass="19284">LGNTVGVIQRASLHTYLFFHQGYVADDIPDRIPLDVQEAALVFKPNTRFSLVNDKSWSFMVASKEGFLRLGPNGRPFATSFNHQLHCVNAVRFDYTVARDGLVTDEKELKAKLGHINHCFQFLRQSILCKADNTLVPLEKYNGSIVLNGFGGPPHRCRDWAQIRHFVENN</sequence>